<organism evidence="4 5">
    <name type="scientific">Solanum tuberosum</name>
    <name type="common">Potato</name>
    <dbReference type="NCBI Taxonomy" id="4113"/>
    <lineage>
        <taxon>Eukaryota</taxon>
        <taxon>Viridiplantae</taxon>
        <taxon>Streptophyta</taxon>
        <taxon>Embryophyta</taxon>
        <taxon>Tracheophyta</taxon>
        <taxon>Spermatophyta</taxon>
        <taxon>Magnoliopsida</taxon>
        <taxon>eudicotyledons</taxon>
        <taxon>Gunneridae</taxon>
        <taxon>Pentapetalae</taxon>
        <taxon>asterids</taxon>
        <taxon>lamiids</taxon>
        <taxon>Solanales</taxon>
        <taxon>Solanaceae</taxon>
        <taxon>Solanoideae</taxon>
        <taxon>Solaneae</taxon>
        <taxon>Solanum</taxon>
    </lineage>
</organism>
<evidence type="ECO:0000259" key="2">
    <source>
        <dbReference type="Pfam" id="PF04419"/>
    </source>
</evidence>
<evidence type="ECO:0000313" key="5">
    <source>
        <dbReference type="Proteomes" id="UP000011115"/>
    </source>
</evidence>
<reference evidence="5" key="1">
    <citation type="journal article" date="2011" name="Nature">
        <title>Genome sequence and analysis of the tuber crop potato.</title>
        <authorList>
            <consortium name="The Potato Genome Sequencing Consortium"/>
        </authorList>
    </citation>
    <scope>NUCLEOTIDE SEQUENCE [LARGE SCALE GENOMIC DNA]</scope>
    <source>
        <strain evidence="5">cv. DM1-3 516 R44</strain>
    </source>
</reference>
<dbReference type="Pfam" id="PF12907">
    <property type="entry name" value="zf-met2"/>
    <property type="match status" value="1"/>
</dbReference>
<dbReference type="EnsemblPlants" id="PGSC0003DMT400025512">
    <property type="protein sequence ID" value="PGSC0003DMT400025512"/>
    <property type="gene ID" value="PGSC0003DMG400009853"/>
</dbReference>
<dbReference type="PANTHER" id="PTHR33788">
    <property type="entry name" value="OS07G0114300 PROTEIN"/>
    <property type="match status" value="1"/>
</dbReference>
<dbReference type="InterPro" id="IPR007513">
    <property type="entry name" value="SERF-like_N"/>
</dbReference>
<proteinExistence type="predicted"/>
<protein>
    <recommendedName>
        <fullName evidence="6">Small EDRK-rich factor-like N-terminal domain-containing protein</fullName>
    </recommendedName>
</protein>
<sequence>MGGCNGQKAKMAREKNIEKMKGTKGGQLDANKKAMNIQCKVCMYTFMWTTSEVKCKERGDLFPLRKSKYHFHFSQANQILFSINFVDSTYAKNTQSPFLF</sequence>
<dbReference type="InterPro" id="IPR039713">
    <property type="entry name" value="At2g23090-like"/>
</dbReference>
<dbReference type="InParanoid" id="M1ALI9"/>
<evidence type="ECO:0000313" key="4">
    <source>
        <dbReference type="EnsemblPlants" id="PGSC0003DMT400025512"/>
    </source>
</evidence>
<dbReference type="HOGENOM" id="CLU_2311097_0_0_1"/>
<dbReference type="PaxDb" id="4113-PGSC0003DMT400025512"/>
<keyword evidence="5" id="KW-1185">Reference proteome</keyword>
<feature type="domain" description="At2g23090-like zinc-binding" evidence="3">
    <location>
        <begin position="38"/>
        <end position="57"/>
    </location>
</feature>
<evidence type="ECO:0000259" key="3">
    <source>
        <dbReference type="Pfam" id="PF12907"/>
    </source>
</evidence>
<feature type="region of interest" description="Disordered" evidence="1">
    <location>
        <begin position="1"/>
        <end position="25"/>
    </location>
</feature>
<feature type="compositionally biased region" description="Basic and acidic residues" evidence="1">
    <location>
        <begin position="11"/>
        <end position="21"/>
    </location>
</feature>
<dbReference type="SUPFAM" id="SSF118359">
    <property type="entry name" value="Expressed protein At2g23090/F21P24.15"/>
    <property type="match status" value="1"/>
</dbReference>
<dbReference type="Gene3D" id="4.10.1050.10">
    <property type="entry name" value="At2g23090-like"/>
    <property type="match status" value="1"/>
</dbReference>
<evidence type="ECO:0000256" key="1">
    <source>
        <dbReference type="SAM" id="MobiDB-lite"/>
    </source>
</evidence>
<dbReference type="AlphaFoldDB" id="M1ALI9"/>
<dbReference type="InterPro" id="IPR039438">
    <property type="entry name" value="At2g23090-like_Znf"/>
</dbReference>
<dbReference type="PANTHER" id="PTHR33788:SF16">
    <property type="entry name" value="SMALL EDRK-RICH FACTOR-LIKE N-TERMINAL DOMAIN-CONTAINING PROTEIN"/>
    <property type="match status" value="1"/>
</dbReference>
<evidence type="ECO:0008006" key="6">
    <source>
        <dbReference type="Google" id="ProtNLM"/>
    </source>
</evidence>
<dbReference type="Proteomes" id="UP000011115">
    <property type="component" value="Unassembled WGS sequence"/>
</dbReference>
<dbReference type="InterPro" id="IPR026939">
    <property type="entry name" value="ZNF706/At2g23090_sf"/>
</dbReference>
<reference evidence="4" key="2">
    <citation type="submission" date="2015-06" db="UniProtKB">
        <authorList>
            <consortium name="EnsemblPlants"/>
        </authorList>
    </citation>
    <scope>IDENTIFICATION</scope>
    <source>
        <strain evidence="4">DM1-3 516 R44</strain>
    </source>
</reference>
<accession>M1ALI9</accession>
<dbReference type="Gramene" id="PGSC0003DMT400025512">
    <property type="protein sequence ID" value="PGSC0003DMT400025512"/>
    <property type="gene ID" value="PGSC0003DMG400009853"/>
</dbReference>
<name>M1ALI9_SOLTU</name>
<feature type="domain" description="Small EDRK-rich factor-like N-terminal" evidence="2">
    <location>
        <begin position="5"/>
        <end position="36"/>
    </location>
</feature>
<dbReference type="Pfam" id="PF04419">
    <property type="entry name" value="SERF-like_N"/>
    <property type="match status" value="1"/>
</dbReference>